<dbReference type="InterPro" id="IPR041492">
    <property type="entry name" value="HAD_2"/>
</dbReference>
<dbReference type="KEGG" id="otr:OTERR_25100"/>
<evidence type="ECO:0000256" key="6">
    <source>
        <dbReference type="ARBA" id="ARBA00022723"/>
    </source>
</evidence>
<keyword evidence="13" id="KW-1185">Reference proteome</keyword>
<evidence type="ECO:0000256" key="11">
    <source>
        <dbReference type="HAMAP-Rule" id="MF_00495"/>
    </source>
</evidence>
<comment type="cofactor">
    <cofactor evidence="2 11">
        <name>Mg(2+)</name>
        <dbReference type="ChEBI" id="CHEBI:18420"/>
    </cofactor>
</comment>
<evidence type="ECO:0000313" key="13">
    <source>
        <dbReference type="Proteomes" id="UP000323671"/>
    </source>
</evidence>
<dbReference type="InterPro" id="IPR023214">
    <property type="entry name" value="HAD_sf"/>
</dbReference>
<dbReference type="EC" id="3.1.3.18" evidence="5 11"/>
<dbReference type="CDD" id="cd16417">
    <property type="entry name" value="HAD_PGPase"/>
    <property type="match status" value="1"/>
</dbReference>
<dbReference type="InterPro" id="IPR037512">
    <property type="entry name" value="PGPase_prok"/>
</dbReference>
<dbReference type="InterPro" id="IPR023198">
    <property type="entry name" value="PGP-like_dom2"/>
</dbReference>
<evidence type="ECO:0000256" key="2">
    <source>
        <dbReference type="ARBA" id="ARBA00001946"/>
    </source>
</evidence>
<dbReference type="NCBIfam" id="TIGR01549">
    <property type="entry name" value="HAD-SF-IA-v1"/>
    <property type="match status" value="1"/>
</dbReference>
<evidence type="ECO:0000256" key="8">
    <source>
        <dbReference type="ARBA" id="ARBA00022842"/>
    </source>
</evidence>
<dbReference type="SFLD" id="SFLDG01135">
    <property type="entry name" value="C1.5.6:_HAD__Beta-PGM__Phospha"/>
    <property type="match status" value="1"/>
</dbReference>
<dbReference type="Gene3D" id="3.40.50.1000">
    <property type="entry name" value="HAD superfamily/HAD-like"/>
    <property type="match status" value="1"/>
</dbReference>
<name>A0A5C1EAQ3_9RHOO</name>
<keyword evidence="8 11" id="KW-0460">Magnesium</keyword>
<comment type="function">
    <text evidence="10 11">Specifically catalyzes the dephosphorylation of 2-phosphoglycolate. Is involved in the dissimilation of the intracellular 2-phosphoglycolate formed during the DNA repair of 3'-phosphoglycolate ends, a major class of DNA lesions induced by oxidative stress.</text>
</comment>
<protein>
    <recommendedName>
        <fullName evidence="5 11">Phosphoglycolate phosphatase</fullName>
        <shortName evidence="11">PGP</shortName>
        <shortName evidence="11">PGPase</shortName>
        <ecNumber evidence="5 11">3.1.3.18</ecNumber>
    </recommendedName>
</protein>
<evidence type="ECO:0000256" key="9">
    <source>
        <dbReference type="ARBA" id="ARBA00023277"/>
    </source>
</evidence>
<dbReference type="EMBL" id="CP022579">
    <property type="protein sequence ID" value="QEL65986.1"/>
    <property type="molecule type" value="Genomic_DNA"/>
</dbReference>
<comment type="pathway">
    <text evidence="3 11">Organic acid metabolism; glycolate biosynthesis; glycolate from 2-phosphoglycolate: step 1/1.</text>
</comment>
<dbReference type="FunFam" id="3.40.50.1000:FF:000022">
    <property type="entry name" value="Phosphoglycolate phosphatase"/>
    <property type="match status" value="1"/>
</dbReference>
<dbReference type="GO" id="GO:0008967">
    <property type="term" value="F:phosphoglycolate phosphatase activity"/>
    <property type="evidence" value="ECO:0007669"/>
    <property type="project" value="UniProtKB-UniRule"/>
</dbReference>
<dbReference type="NCBIfam" id="TIGR01509">
    <property type="entry name" value="HAD-SF-IA-v3"/>
    <property type="match status" value="1"/>
</dbReference>
<feature type="binding site" evidence="11">
    <location>
        <position position="170"/>
    </location>
    <ligand>
        <name>Mg(2+)</name>
        <dbReference type="ChEBI" id="CHEBI:18420"/>
    </ligand>
</feature>
<comment type="similarity">
    <text evidence="4 11">Belongs to the HAD-like hydrolase superfamily. CbbY/CbbZ/Gph/YieH family.</text>
</comment>
<dbReference type="NCBIfam" id="NF009695">
    <property type="entry name" value="PRK13222.1-2"/>
    <property type="match status" value="1"/>
</dbReference>
<keyword evidence="9 11" id="KW-0119">Carbohydrate metabolism</keyword>
<sequence>MALLSVTLDLDGTLLDTVPDLAAACHAMLAELGQPPRSDDEVRNFVGKGMAVLVERCLTWEAPPAPGLVQAGIAAFRRHYAETNGRTAQPYPGVFAGLDALAAQGLKLGVVTNKPEAFTLPLLERQGLAGYFAAVVSGDTLAQKKPDPAPVRHACELLGCRPEENVHVGDSSNDFIAARGAGCLTIGVPYGYNEGRPVTASPVDVASCHALVSDLHEAARVVAAWNGEIRTGASIVSLASSPS</sequence>
<proteinExistence type="inferred from homology"/>
<evidence type="ECO:0000256" key="1">
    <source>
        <dbReference type="ARBA" id="ARBA00000830"/>
    </source>
</evidence>
<keyword evidence="6 11" id="KW-0479">Metal-binding</keyword>
<dbReference type="PANTHER" id="PTHR43434:SF1">
    <property type="entry name" value="PHOSPHOGLYCOLATE PHOSPHATASE"/>
    <property type="match status" value="1"/>
</dbReference>
<evidence type="ECO:0000256" key="4">
    <source>
        <dbReference type="ARBA" id="ARBA00006171"/>
    </source>
</evidence>
<dbReference type="HAMAP" id="MF_00495">
    <property type="entry name" value="GPH_hydrolase_bact"/>
    <property type="match status" value="1"/>
</dbReference>
<dbReference type="SUPFAM" id="SSF56784">
    <property type="entry name" value="HAD-like"/>
    <property type="match status" value="1"/>
</dbReference>
<evidence type="ECO:0000256" key="10">
    <source>
        <dbReference type="ARBA" id="ARBA00059247"/>
    </source>
</evidence>
<dbReference type="NCBIfam" id="TIGR01449">
    <property type="entry name" value="PGP_bact"/>
    <property type="match status" value="1"/>
</dbReference>
<evidence type="ECO:0000256" key="5">
    <source>
        <dbReference type="ARBA" id="ARBA00013078"/>
    </source>
</evidence>
<dbReference type="Proteomes" id="UP000323671">
    <property type="component" value="Chromosome"/>
</dbReference>
<dbReference type="RefSeq" id="WP_149426001.1">
    <property type="nucleotide sequence ID" value="NZ_CP022579.1"/>
</dbReference>
<dbReference type="GO" id="GO:0005975">
    <property type="term" value="P:carbohydrate metabolic process"/>
    <property type="evidence" value="ECO:0007669"/>
    <property type="project" value="InterPro"/>
</dbReference>
<evidence type="ECO:0000256" key="7">
    <source>
        <dbReference type="ARBA" id="ARBA00022801"/>
    </source>
</evidence>
<dbReference type="SFLD" id="SFLDS00003">
    <property type="entry name" value="Haloacid_Dehalogenase"/>
    <property type="match status" value="1"/>
</dbReference>
<dbReference type="InterPro" id="IPR036412">
    <property type="entry name" value="HAD-like_sf"/>
</dbReference>
<dbReference type="GO" id="GO:0046872">
    <property type="term" value="F:metal ion binding"/>
    <property type="evidence" value="ECO:0007669"/>
    <property type="project" value="UniProtKB-KW"/>
</dbReference>
<dbReference type="GO" id="GO:0006281">
    <property type="term" value="P:DNA repair"/>
    <property type="evidence" value="ECO:0007669"/>
    <property type="project" value="TreeGrafter"/>
</dbReference>
<feature type="binding site" evidence="11">
    <location>
        <position position="9"/>
    </location>
    <ligand>
        <name>Mg(2+)</name>
        <dbReference type="ChEBI" id="CHEBI:18420"/>
    </ligand>
</feature>
<gene>
    <name evidence="12" type="primary">cbbZ</name>
    <name evidence="12" type="ORF">OTERR_25100</name>
</gene>
<dbReference type="GO" id="GO:0005829">
    <property type="term" value="C:cytosol"/>
    <property type="evidence" value="ECO:0007669"/>
    <property type="project" value="TreeGrafter"/>
</dbReference>
<dbReference type="AlphaFoldDB" id="A0A5C1EAQ3"/>
<dbReference type="PRINTS" id="PR00413">
    <property type="entry name" value="HADHALOGNASE"/>
</dbReference>
<dbReference type="UniPathway" id="UPA00865">
    <property type="reaction ID" value="UER00834"/>
</dbReference>
<dbReference type="Gene3D" id="1.10.150.240">
    <property type="entry name" value="Putative phosphatase, domain 2"/>
    <property type="match status" value="1"/>
</dbReference>
<dbReference type="PANTHER" id="PTHR43434">
    <property type="entry name" value="PHOSPHOGLYCOLATE PHOSPHATASE"/>
    <property type="match status" value="1"/>
</dbReference>
<feature type="binding site" evidence="11">
    <location>
        <position position="11"/>
    </location>
    <ligand>
        <name>Mg(2+)</name>
        <dbReference type="ChEBI" id="CHEBI:18420"/>
    </ligand>
</feature>
<dbReference type="SFLD" id="SFLDG01129">
    <property type="entry name" value="C1.5:_HAD__Beta-PGM__Phosphata"/>
    <property type="match status" value="1"/>
</dbReference>
<reference evidence="12 13" key="1">
    <citation type="submission" date="2017-07" db="EMBL/GenBank/DDBJ databases">
        <title>Complete genome sequence of Oryzomicrobium terrae TPP412.</title>
        <authorList>
            <person name="Chiu L.-W."/>
            <person name="Lo K.-J."/>
            <person name="Tsai Y.-M."/>
            <person name="Lin S.-S."/>
            <person name="Kuo C.-H."/>
            <person name="Liu C.-T."/>
        </authorList>
    </citation>
    <scope>NUCLEOTIDE SEQUENCE [LARGE SCALE GENOMIC DNA]</scope>
    <source>
        <strain evidence="12 13">TPP412</strain>
    </source>
</reference>
<dbReference type="InterPro" id="IPR050155">
    <property type="entry name" value="HAD-like_hydrolase_sf"/>
</dbReference>
<dbReference type="Pfam" id="PF13419">
    <property type="entry name" value="HAD_2"/>
    <property type="match status" value="1"/>
</dbReference>
<feature type="active site" description="Nucleophile" evidence="11">
    <location>
        <position position="9"/>
    </location>
</feature>
<comment type="catalytic activity">
    <reaction evidence="1 11">
        <text>2-phosphoglycolate + H2O = glycolate + phosphate</text>
        <dbReference type="Rhea" id="RHEA:14369"/>
        <dbReference type="ChEBI" id="CHEBI:15377"/>
        <dbReference type="ChEBI" id="CHEBI:29805"/>
        <dbReference type="ChEBI" id="CHEBI:43474"/>
        <dbReference type="ChEBI" id="CHEBI:58033"/>
        <dbReference type="EC" id="3.1.3.18"/>
    </reaction>
</comment>
<organism evidence="12 13">
    <name type="scientific">Oryzomicrobium terrae</name>
    <dbReference type="NCBI Taxonomy" id="1735038"/>
    <lineage>
        <taxon>Bacteria</taxon>
        <taxon>Pseudomonadati</taxon>
        <taxon>Pseudomonadota</taxon>
        <taxon>Betaproteobacteria</taxon>
        <taxon>Rhodocyclales</taxon>
        <taxon>Rhodocyclaceae</taxon>
        <taxon>Oryzomicrobium</taxon>
    </lineage>
</organism>
<evidence type="ECO:0000313" key="12">
    <source>
        <dbReference type="EMBL" id="QEL65986.1"/>
    </source>
</evidence>
<dbReference type="GO" id="GO:0046295">
    <property type="term" value="P:glycolate biosynthetic process"/>
    <property type="evidence" value="ECO:0007669"/>
    <property type="project" value="UniProtKB-UniRule"/>
</dbReference>
<accession>A0A5C1EAQ3</accession>
<dbReference type="InterPro" id="IPR006439">
    <property type="entry name" value="HAD-SF_hydro_IA"/>
</dbReference>
<evidence type="ECO:0000256" key="3">
    <source>
        <dbReference type="ARBA" id="ARBA00004818"/>
    </source>
</evidence>
<keyword evidence="7 11" id="KW-0378">Hydrolase</keyword>